<comment type="caution">
    <text evidence="2">The sequence shown here is derived from an EMBL/GenBank/DDBJ whole genome shotgun (WGS) entry which is preliminary data.</text>
</comment>
<dbReference type="EMBL" id="CAIIXF020000001">
    <property type="protein sequence ID" value="CAH1774098.1"/>
    <property type="molecule type" value="Genomic_DNA"/>
</dbReference>
<dbReference type="Gene3D" id="1.10.287.3240">
    <property type="match status" value="1"/>
</dbReference>
<dbReference type="GO" id="GO:0046961">
    <property type="term" value="F:proton-transporting ATPase activity, rotational mechanism"/>
    <property type="evidence" value="ECO:0007669"/>
    <property type="project" value="InterPro"/>
</dbReference>
<dbReference type="Pfam" id="PF21730">
    <property type="entry name" value="Vma22_CCDC115"/>
    <property type="match status" value="1"/>
</dbReference>
<dbReference type="PANTHER" id="PTHR31996">
    <property type="entry name" value="COILED-COIL DOMAIN-CONTAINING PROTEIN 115"/>
    <property type="match status" value="1"/>
</dbReference>
<dbReference type="GO" id="GO:0070072">
    <property type="term" value="P:vacuolar proton-transporting V-type ATPase complex assembly"/>
    <property type="evidence" value="ECO:0007669"/>
    <property type="project" value="InterPro"/>
</dbReference>
<dbReference type="GO" id="GO:0051082">
    <property type="term" value="F:unfolded protein binding"/>
    <property type="evidence" value="ECO:0007669"/>
    <property type="project" value="TreeGrafter"/>
</dbReference>
<proteinExistence type="predicted"/>
<evidence type="ECO:0000256" key="1">
    <source>
        <dbReference type="ARBA" id="ARBA00093634"/>
    </source>
</evidence>
<organism evidence="2 3">
    <name type="scientific">Owenia fusiformis</name>
    <name type="common">Polychaete worm</name>
    <dbReference type="NCBI Taxonomy" id="6347"/>
    <lineage>
        <taxon>Eukaryota</taxon>
        <taxon>Metazoa</taxon>
        <taxon>Spiralia</taxon>
        <taxon>Lophotrochozoa</taxon>
        <taxon>Annelida</taxon>
        <taxon>Polychaeta</taxon>
        <taxon>Sedentaria</taxon>
        <taxon>Canalipalpata</taxon>
        <taxon>Sabellida</taxon>
        <taxon>Oweniida</taxon>
        <taxon>Oweniidae</taxon>
        <taxon>Owenia</taxon>
    </lineage>
</organism>
<dbReference type="Proteomes" id="UP000749559">
    <property type="component" value="Unassembled WGS sequence"/>
</dbReference>
<accession>A0A8J1U8A3</accession>
<protein>
    <recommendedName>
        <fullName evidence="1">Vacuolar ATPase assembly protein VMA22</fullName>
    </recommendedName>
</protein>
<keyword evidence="3" id="KW-1185">Reference proteome</keyword>
<gene>
    <name evidence="2" type="ORF">OFUS_LOCUS1618</name>
</gene>
<evidence type="ECO:0000313" key="2">
    <source>
        <dbReference type="EMBL" id="CAH1774098.1"/>
    </source>
</evidence>
<name>A0A8J1U8A3_OWEFU</name>
<evidence type="ECO:0000313" key="3">
    <source>
        <dbReference type="Proteomes" id="UP000749559"/>
    </source>
</evidence>
<dbReference type="InterPro" id="IPR040357">
    <property type="entry name" value="Vma22/CCDC115"/>
</dbReference>
<dbReference type="OrthoDB" id="408631at2759"/>
<dbReference type="PANTHER" id="PTHR31996:SF2">
    <property type="entry name" value="COILED-COIL DOMAIN-CONTAINING PROTEIN 115"/>
    <property type="match status" value="1"/>
</dbReference>
<reference evidence="2" key="1">
    <citation type="submission" date="2022-03" db="EMBL/GenBank/DDBJ databases">
        <authorList>
            <person name="Martin C."/>
        </authorList>
    </citation>
    <scope>NUCLEOTIDE SEQUENCE</scope>
</reference>
<dbReference type="AlphaFoldDB" id="A0A8J1U8A3"/>
<sequence length="216" mass="24342">MTMPENVASEYHEVCGELDNITLKVFDVLSQLNETRQSLESTLKDGYFLMSKARYSMGNKSVSTVQYNEKEMVASALVDVYTESMFDTDAFKFELTGPNDTTTAEIDKEKTAVRKRNIKSTVDDVTRGIEELNVKKDESDLKSKESKSNDDNTVDPIKWFGVLVPQALKQSQACFKKVLTSSCEISSLQNELMALKHAYKDKMKQKMSLQANSAET</sequence>